<dbReference type="Pfam" id="PF03446">
    <property type="entry name" value="NAD_binding_2"/>
    <property type="match status" value="1"/>
</dbReference>
<gene>
    <name evidence="2" type="ORF">SAMN04488057_10235</name>
</gene>
<accession>A0A1M7JIU7</accession>
<dbReference type="SUPFAM" id="SSF51735">
    <property type="entry name" value="NAD(P)-binding Rossmann-fold domains"/>
    <property type="match status" value="1"/>
</dbReference>
<dbReference type="PANTHER" id="PTHR48079:SF6">
    <property type="entry name" value="NAD(P)-BINDING DOMAIN-CONTAINING PROTEIN-RELATED"/>
    <property type="match status" value="1"/>
</dbReference>
<dbReference type="GO" id="GO:0004029">
    <property type="term" value="F:aldehyde dehydrogenase (NAD+) activity"/>
    <property type="evidence" value="ECO:0007669"/>
    <property type="project" value="TreeGrafter"/>
</dbReference>
<dbReference type="Gene3D" id="3.40.50.720">
    <property type="entry name" value="NAD(P)-binding Rossmann-like Domain"/>
    <property type="match status" value="1"/>
</dbReference>
<sequence length="271" mass="30598">MKISIIGLGWLGTPLARELQQQGHQVRGTSTSREKCDSLNTAGICCFQFVLAPYPKLPVPEALFDADLLLINIPPSTRTKPADFHPKQINQLKNLITEHQISKILYVSATSVYPSENQLARESTVLSLANTGNPSLLNAENLLWKKKGYDLTVIRFGGLLGDDRIPGKYFSGKENVAGHPPVNYIHRRDAVRAVSWILDKDLWNETYNIVSPEHPSKKEVFEKNAAECGFPPPVSYESPARQKWKKIGTEKWEKTGFQFMYPDPLDFTYRL</sequence>
<dbReference type="RefSeq" id="WP_073091647.1">
    <property type="nucleotide sequence ID" value="NZ_FRCY01000002.1"/>
</dbReference>
<dbReference type="PANTHER" id="PTHR48079">
    <property type="entry name" value="PROTEIN YEEZ"/>
    <property type="match status" value="1"/>
</dbReference>
<dbReference type="GO" id="GO:0005737">
    <property type="term" value="C:cytoplasm"/>
    <property type="evidence" value="ECO:0007669"/>
    <property type="project" value="TreeGrafter"/>
</dbReference>
<dbReference type="InterPro" id="IPR036291">
    <property type="entry name" value="NAD(P)-bd_dom_sf"/>
</dbReference>
<evidence type="ECO:0000313" key="2">
    <source>
        <dbReference type="EMBL" id="SHM52944.1"/>
    </source>
</evidence>
<feature type="domain" description="6-phosphogluconate dehydrogenase NADP-binding" evidence="1">
    <location>
        <begin position="2"/>
        <end position="46"/>
    </location>
</feature>
<evidence type="ECO:0000313" key="3">
    <source>
        <dbReference type="Proteomes" id="UP000184513"/>
    </source>
</evidence>
<organism evidence="2 3">
    <name type="scientific">Cyclobacterium lianum</name>
    <dbReference type="NCBI Taxonomy" id="388280"/>
    <lineage>
        <taxon>Bacteria</taxon>
        <taxon>Pseudomonadati</taxon>
        <taxon>Bacteroidota</taxon>
        <taxon>Cytophagia</taxon>
        <taxon>Cytophagales</taxon>
        <taxon>Cyclobacteriaceae</taxon>
        <taxon>Cyclobacterium</taxon>
    </lineage>
</organism>
<name>A0A1M7JIU7_9BACT</name>
<dbReference type="AlphaFoldDB" id="A0A1M7JIU7"/>
<proteinExistence type="predicted"/>
<evidence type="ECO:0000259" key="1">
    <source>
        <dbReference type="Pfam" id="PF03446"/>
    </source>
</evidence>
<dbReference type="EMBL" id="FRCY01000002">
    <property type="protein sequence ID" value="SHM52944.1"/>
    <property type="molecule type" value="Genomic_DNA"/>
</dbReference>
<dbReference type="InterPro" id="IPR006115">
    <property type="entry name" value="6PGDH_NADP-bd"/>
</dbReference>
<protein>
    <submittedName>
        <fullName evidence="2">Nucleoside-diphosphate-sugar epimerase</fullName>
    </submittedName>
</protein>
<keyword evidence="3" id="KW-1185">Reference proteome</keyword>
<dbReference type="GO" id="GO:0050661">
    <property type="term" value="F:NADP binding"/>
    <property type="evidence" value="ECO:0007669"/>
    <property type="project" value="InterPro"/>
</dbReference>
<dbReference type="OrthoDB" id="751203at2"/>
<dbReference type="InterPro" id="IPR051783">
    <property type="entry name" value="NAD(P)-dependent_oxidoreduct"/>
</dbReference>
<dbReference type="Proteomes" id="UP000184513">
    <property type="component" value="Unassembled WGS sequence"/>
</dbReference>
<dbReference type="STRING" id="388280.SAMN04488057_10235"/>
<reference evidence="2 3" key="1">
    <citation type="submission" date="2016-11" db="EMBL/GenBank/DDBJ databases">
        <authorList>
            <person name="Jaros S."/>
            <person name="Januszkiewicz K."/>
            <person name="Wedrychowicz H."/>
        </authorList>
    </citation>
    <scope>NUCLEOTIDE SEQUENCE [LARGE SCALE GENOMIC DNA]</scope>
    <source>
        <strain evidence="2 3">CGMCC 1.6102</strain>
    </source>
</reference>